<dbReference type="Gene3D" id="3.40.525.10">
    <property type="entry name" value="CRAL-TRIO lipid binding domain"/>
    <property type="match status" value="1"/>
</dbReference>
<organism evidence="2 3">
    <name type="scientific">Diatraea saccharalis</name>
    <name type="common">sugarcane borer</name>
    <dbReference type="NCBI Taxonomy" id="40085"/>
    <lineage>
        <taxon>Eukaryota</taxon>
        <taxon>Metazoa</taxon>
        <taxon>Ecdysozoa</taxon>
        <taxon>Arthropoda</taxon>
        <taxon>Hexapoda</taxon>
        <taxon>Insecta</taxon>
        <taxon>Pterygota</taxon>
        <taxon>Neoptera</taxon>
        <taxon>Endopterygota</taxon>
        <taxon>Lepidoptera</taxon>
        <taxon>Glossata</taxon>
        <taxon>Ditrysia</taxon>
        <taxon>Pyraloidea</taxon>
        <taxon>Crambidae</taxon>
        <taxon>Crambinae</taxon>
        <taxon>Diatraea</taxon>
    </lineage>
</organism>
<evidence type="ECO:0000313" key="3">
    <source>
        <dbReference type="Proteomes" id="UP001153714"/>
    </source>
</evidence>
<dbReference type="SUPFAM" id="SSF52087">
    <property type="entry name" value="CRAL/TRIO domain"/>
    <property type="match status" value="1"/>
</dbReference>
<evidence type="ECO:0000259" key="1">
    <source>
        <dbReference type="PROSITE" id="PS50191"/>
    </source>
</evidence>
<dbReference type="PROSITE" id="PS50191">
    <property type="entry name" value="CRAL_TRIO"/>
    <property type="match status" value="1"/>
</dbReference>
<reference evidence="2" key="2">
    <citation type="submission" date="2022-10" db="EMBL/GenBank/DDBJ databases">
        <authorList>
            <consortium name="ENA_rothamsted_submissions"/>
            <consortium name="culmorum"/>
            <person name="King R."/>
        </authorList>
    </citation>
    <scope>NUCLEOTIDE SEQUENCE</scope>
</reference>
<protein>
    <recommendedName>
        <fullName evidence="1">CRAL-TRIO domain-containing protein</fullName>
    </recommendedName>
</protein>
<dbReference type="EMBL" id="OU893335">
    <property type="protein sequence ID" value="CAG9791973.1"/>
    <property type="molecule type" value="Genomic_DNA"/>
</dbReference>
<proteinExistence type="predicted"/>
<gene>
    <name evidence="2" type="ORF">DIATSA_LOCUS9553</name>
</gene>
<name>A0A9N9R902_9NEOP</name>
<keyword evidence="3" id="KW-1185">Reference proteome</keyword>
<sequence length="300" mass="34980">MSVVEYSVQNEYDKNPQLTAEDVEEIRKWLKNQLHLPHSYITDLDIVLAHHRCGYDIEMTKRVIDLNYTLRTLFTFYSYRQPDKSLERACHTWLITPLNMPTLKGYRAVYCHLLDPDVKNFVYSDVVRAFIMIMDLLLYEEGTWPGVAVVVDMNNVTISHTTGIDLNVAQEFFYFLQEAMFIQLKEFHFINAPSFVDKLLSMLKPIMTLKMLDMIKVHQVGSDSLYRYISKAALPKEMGGQNKNLATLRDEIWEKVKANSQFFEEEAKKRVDESKRPGTPMTITSIFPSMECSFKKLCID</sequence>
<reference evidence="2" key="1">
    <citation type="submission" date="2021-12" db="EMBL/GenBank/DDBJ databases">
        <authorList>
            <person name="King R."/>
        </authorList>
    </citation>
    <scope>NUCLEOTIDE SEQUENCE</scope>
</reference>
<accession>A0A9N9R902</accession>
<evidence type="ECO:0000313" key="2">
    <source>
        <dbReference type="EMBL" id="CAG9791973.1"/>
    </source>
</evidence>
<dbReference type="InterPro" id="IPR036865">
    <property type="entry name" value="CRAL-TRIO_dom_sf"/>
</dbReference>
<dbReference type="CDD" id="cd00170">
    <property type="entry name" value="SEC14"/>
    <property type="match status" value="1"/>
</dbReference>
<dbReference type="PANTHER" id="PTHR10174:SF213">
    <property type="entry name" value="CRAL-TRIO DOMAIN-CONTAINING PROTEIN"/>
    <property type="match status" value="1"/>
</dbReference>
<dbReference type="Pfam" id="PF00650">
    <property type="entry name" value="CRAL_TRIO"/>
    <property type="match status" value="1"/>
</dbReference>
<dbReference type="PANTHER" id="PTHR10174">
    <property type="entry name" value="ALPHA-TOCOPHEROL TRANSFER PROTEIN-RELATED"/>
    <property type="match status" value="1"/>
</dbReference>
<dbReference type="Proteomes" id="UP001153714">
    <property type="component" value="Chromosome 4"/>
</dbReference>
<dbReference type="InterPro" id="IPR001251">
    <property type="entry name" value="CRAL-TRIO_dom"/>
</dbReference>
<feature type="domain" description="CRAL-TRIO" evidence="1">
    <location>
        <begin position="114"/>
        <end position="246"/>
    </location>
</feature>
<dbReference type="GO" id="GO:1902936">
    <property type="term" value="F:phosphatidylinositol bisphosphate binding"/>
    <property type="evidence" value="ECO:0007669"/>
    <property type="project" value="TreeGrafter"/>
</dbReference>
<dbReference type="GO" id="GO:0016020">
    <property type="term" value="C:membrane"/>
    <property type="evidence" value="ECO:0007669"/>
    <property type="project" value="TreeGrafter"/>
</dbReference>
<dbReference type="OrthoDB" id="6432525at2759"/>
<dbReference type="AlphaFoldDB" id="A0A9N9R902"/>